<proteinExistence type="predicted"/>
<keyword evidence="2" id="KW-1185">Reference proteome</keyword>
<gene>
    <name evidence="1" type="ORF">ACFFJ6_14000</name>
</gene>
<dbReference type="Proteomes" id="UP001589775">
    <property type="component" value="Unassembled WGS sequence"/>
</dbReference>
<sequence length="91" mass="9677">MTFAEPPSRSSSIVLIGKNSRGQWVAQHRDGLYGGLFTHHGDAVRYALFENGHHPEAVITIGCVLELNMTTAPSAAQAVPPLSAEASRHAA</sequence>
<protein>
    <submittedName>
        <fullName evidence="1">Uncharacterized protein</fullName>
    </submittedName>
</protein>
<comment type="caution">
    <text evidence="1">The sequence shown here is derived from an EMBL/GenBank/DDBJ whole genome shotgun (WGS) entry which is preliminary data.</text>
</comment>
<evidence type="ECO:0000313" key="2">
    <source>
        <dbReference type="Proteomes" id="UP001589775"/>
    </source>
</evidence>
<dbReference type="EMBL" id="JBHLWM010000005">
    <property type="protein sequence ID" value="MFC0241595.1"/>
    <property type="molecule type" value="Genomic_DNA"/>
</dbReference>
<dbReference type="RefSeq" id="WP_378388679.1">
    <property type="nucleotide sequence ID" value="NZ_JBHLWM010000005.1"/>
</dbReference>
<evidence type="ECO:0000313" key="1">
    <source>
        <dbReference type="EMBL" id="MFC0241595.1"/>
    </source>
</evidence>
<organism evidence="1 2">
    <name type="scientific">Rhodopseudomonas telluris</name>
    <dbReference type="NCBI Taxonomy" id="644215"/>
    <lineage>
        <taxon>Bacteria</taxon>
        <taxon>Pseudomonadati</taxon>
        <taxon>Pseudomonadota</taxon>
        <taxon>Alphaproteobacteria</taxon>
        <taxon>Hyphomicrobiales</taxon>
        <taxon>Nitrobacteraceae</taxon>
        <taxon>Rhodopseudomonas</taxon>
    </lineage>
</organism>
<reference evidence="1 2" key="1">
    <citation type="submission" date="2024-09" db="EMBL/GenBank/DDBJ databases">
        <authorList>
            <person name="Sun Q."/>
            <person name="Mori K."/>
        </authorList>
    </citation>
    <scope>NUCLEOTIDE SEQUENCE [LARGE SCALE GENOMIC DNA]</scope>
    <source>
        <strain evidence="1 2">KCTC 23279</strain>
    </source>
</reference>
<name>A0ABV6ETQ2_9BRAD</name>
<accession>A0ABV6ETQ2</accession>